<feature type="signal peptide" evidence="1">
    <location>
        <begin position="1"/>
        <end position="19"/>
    </location>
</feature>
<keyword evidence="1" id="KW-0732">Signal</keyword>
<proteinExistence type="predicted"/>
<evidence type="ECO:0000256" key="1">
    <source>
        <dbReference type="SAM" id="SignalP"/>
    </source>
</evidence>
<sequence>MKLLALLSFFVVITTRCNALLCFDAKTAIVIPLDNFSLNDFTKIIKNFSSTNGHEKCLVEIQINYGQEVLNVLFGSIANSNSLTTNSQIYIDTYIILNQPEIHMESNNIMNNIRFICNTNDCNRQFVFDHLEWLLEVEYNDLVSNISPLLINKNEKTDKCIFGEQNQIQLCPTGICYLEYSMSTDQIRYECENDPDIQPALHIRTYFTIQEDHNREQMAKINFTINYWCQLDGCNNKTIATQIITVIEENYNLFEIKDILDLAYIEYWLEEEIDEHSETNKKQ</sequence>
<feature type="chain" id="PRO_5032470696" evidence="1">
    <location>
        <begin position="20"/>
        <end position="283"/>
    </location>
</feature>
<reference evidence="2" key="1">
    <citation type="submission" date="2021-02" db="EMBL/GenBank/DDBJ databases">
        <authorList>
            <person name="Nowell W R."/>
        </authorList>
    </citation>
    <scope>NUCLEOTIDE SEQUENCE</scope>
</reference>
<evidence type="ECO:0000313" key="3">
    <source>
        <dbReference type="Proteomes" id="UP000663864"/>
    </source>
</evidence>
<evidence type="ECO:0000313" key="2">
    <source>
        <dbReference type="EMBL" id="CAF1173585.1"/>
    </source>
</evidence>
<name>A0A814UBJ3_9BILA</name>
<protein>
    <submittedName>
        <fullName evidence="2">Uncharacterized protein</fullName>
    </submittedName>
</protein>
<gene>
    <name evidence="2" type="ORF">ZHD862_LOCUS21354</name>
</gene>
<organism evidence="2 3">
    <name type="scientific">Rotaria sordida</name>
    <dbReference type="NCBI Taxonomy" id="392033"/>
    <lineage>
        <taxon>Eukaryota</taxon>
        <taxon>Metazoa</taxon>
        <taxon>Spiralia</taxon>
        <taxon>Gnathifera</taxon>
        <taxon>Rotifera</taxon>
        <taxon>Eurotatoria</taxon>
        <taxon>Bdelloidea</taxon>
        <taxon>Philodinida</taxon>
        <taxon>Philodinidae</taxon>
        <taxon>Rotaria</taxon>
    </lineage>
</organism>
<dbReference type="EMBL" id="CAJNOT010001267">
    <property type="protein sequence ID" value="CAF1173585.1"/>
    <property type="molecule type" value="Genomic_DNA"/>
</dbReference>
<dbReference type="Proteomes" id="UP000663864">
    <property type="component" value="Unassembled WGS sequence"/>
</dbReference>
<comment type="caution">
    <text evidence="2">The sequence shown here is derived from an EMBL/GenBank/DDBJ whole genome shotgun (WGS) entry which is preliminary data.</text>
</comment>
<accession>A0A814UBJ3</accession>
<dbReference type="AlphaFoldDB" id="A0A814UBJ3"/>